<dbReference type="EMBL" id="DF237476">
    <property type="protein sequence ID" value="GAQ89479.1"/>
    <property type="molecule type" value="Genomic_DNA"/>
</dbReference>
<name>A0A1Y1IJ64_KLENI</name>
<accession>A0A1Y1IJ64</accession>
<dbReference type="STRING" id="105231.A0A1Y1IJ64"/>
<dbReference type="SUPFAM" id="SSF52768">
    <property type="entry name" value="Arginase/deacetylase"/>
    <property type="match status" value="1"/>
</dbReference>
<dbReference type="Pfam" id="PF00850">
    <property type="entry name" value="Hist_deacetyl"/>
    <property type="match status" value="1"/>
</dbReference>
<dbReference type="Gene3D" id="3.40.800.20">
    <property type="entry name" value="Histone deacetylase domain"/>
    <property type="match status" value="1"/>
</dbReference>
<proteinExistence type="predicted"/>
<dbReference type="Proteomes" id="UP000054558">
    <property type="component" value="Unassembled WGS sequence"/>
</dbReference>
<dbReference type="InterPro" id="IPR023801">
    <property type="entry name" value="His_deacetylse_dom"/>
</dbReference>
<evidence type="ECO:0000313" key="3">
    <source>
        <dbReference type="Proteomes" id="UP000054558"/>
    </source>
</evidence>
<dbReference type="InterPro" id="IPR023696">
    <property type="entry name" value="Ureohydrolase_dom_sf"/>
</dbReference>
<protein>
    <submittedName>
        <fullName evidence="2">Predicted histone deacetylase</fullName>
    </submittedName>
</protein>
<keyword evidence="3" id="KW-1185">Reference proteome</keyword>
<organism evidence="2 3">
    <name type="scientific">Klebsormidium nitens</name>
    <name type="common">Green alga</name>
    <name type="synonym">Ulothrix nitens</name>
    <dbReference type="NCBI Taxonomy" id="105231"/>
    <lineage>
        <taxon>Eukaryota</taxon>
        <taxon>Viridiplantae</taxon>
        <taxon>Streptophyta</taxon>
        <taxon>Klebsormidiophyceae</taxon>
        <taxon>Klebsormidiales</taxon>
        <taxon>Klebsormidiaceae</taxon>
        <taxon>Klebsormidium</taxon>
    </lineage>
</organism>
<sequence>MSGTSLEMARADDAYIIDAYNEEVDPWDHPAKAAMRGPIRLTCGIRNADYLRRVAEALQAAETFPADLIVYAAGTDVLEGDPLGLLRVTAEGIVKRDELVFDYTRTKRKIPIVMLTSGGYQKNNAEIIATSISNLASKSLISLSPRSR</sequence>
<dbReference type="AlphaFoldDB" id="A0A1Y1IJ64"/>
<dbReference type="InterPro" id="IPR037138">
    <property type="entry name" value="His_deacetylse_dom_sf"/>
</dbReference>
<reference evidence="2 3" key="1">
    <citation type="journal article" date="2014" name="Nat. Commun.">
        <title>Klebsormidium flaccidum genome reveals primary factors for plant terrestrial adaptation.</title>
        <authorList>
            <person name="Hori K."/>
            <person name="Maruyama F."/>
            <person name="Fujisawa T."/>
            <person name="Togashi T."/>
            <person name="Yamamoto N."/>
            <person name="Seo M."/>
            <person name="Sato S."/>
            <person name="Yamada T."/>
            <person name="Mori H."/>
            <person name="Tajima N."/>
            <person name="Moriyama T."/>
            <person name="Ikeuchi M."/>
            <person name="Watanabe M."/>
            <person name="Wada H."/>
            <person name="Kobayashi K."/>
            <person name="Saito M."/>
            <person name="Masuda T."/>
            <person name="Sasaki-Sekimoto Y."/>
            <person name="Mashiguchi K."/>
            <person name="Awai K."/>
            <person name="Shimojima M."/>
            <person name="Masuda S."/>
            <person name="Iwai M."/>
            <person name="Nobusawa T."/>
            <person name="Narise T."/>
            <person name="Kondo S."/>
            <person name="Saito H."/>
            <person name="Sato R."/>
            <person name="Murakawa M."/>
            <person name="Ihara Y."/>
            <person name="Oshima-Yamada Y."/>
            <person name="Ohtaka K."/>
            <person name="Satoh M."/>
            <person name="Sonobe K."/>
            <person name="Ishii M."/>
            <person name="Ohtani R."/>
            <person name="Kanamori-Sato M."/>
            <person name="Honoki R."/>
            <person name="Miyazaki D."/>
            <person name="Mochizuki H."/>
            <person name="Umetsu J."/>
            <person name="Higashi K."/>
            <person name="Shibata D."/>
            <person name="Kamiya Y."/>
            <person name="Sato N."/>
            <person name="Nakamura Y."/>
            <person name="Tabata S."/>
            <person name="Ida S."/>
            <person name="Kurokawa K."/>
            <person name="Ohta H."/>
        </authorList>
    </citation>
    <scope>NUCLEOTIDE SEQUENCE [LARGE SCALE GENOMIC DNA]</scope>
    <source>
        <strain evidence="2 3">NIES-2285</strain>
    </source>
</reference>
<dbReference type="OrthoDB" id="437693at2759"/>
<evidence type="ECO:0000259" key="1">
    <source>
        <dbReference type="Pfam" id="PF00850"/>
    </source>
</evidence>
<evidence type="ECO:0000313" key="2">
    <source>
        <dbReference type="EMBL" id="GAQ89479.1"/>
    </source>
</evidence>
<gene>
    <name evidence="2" type="ORF">KFL_005270110</name>
</gene>
<feature type="domain" description="Histone deacetylase" evidence="1">
    <location>
        <begin position="39"/>
        <end position="131"/>
    </location>
</feature>